<dbReference type="Pfam" id="PF13431">
    <property type="entry name" value="TPR_17"/>
    <property type="match status" value="1"/>
</dbReference>
<dbReference type="InterPro" id="IPR011990">
    <property type="entry name" value="TPR-like_helical_dom_sf"/>
</dbReference>
<dbReference type="AlphaFoldDB" id="A0A382QWE4"/>
<accession>A0A382QWE4</accession>
<dbReference type="Pfam" id="PF13432">
    <property type="entry name" value="TPR_16"/>
    <property type="match status" value="1"/>
</dbReference>
<dbReference type="PANTHER" id="PTHR12558:SF13">
    <property type="entry name" value="CELL DIVISION CYCLE PROTEIN 27 HOMOLOG"/>
    <property type="match status" value="1"/>
</dbReference>
<gene>
    <name evidence="1" type="ORF">METZ01_LOCUS342678</name>
</gene>
<proteinExistence type="predicted"/>
<dbReference type="InterPro" id="IPR019734">
    <property type="entry name" value="TPR_rpt"/>
</dbReference>
<dbReference type="SUPFAM" id="SSF48452">
    <property type="entry name" value="TPR-like"/>
    <property type="match status" value="1"/>
</dbReference>
<name>A0A382QWE4_9ZZZZ</name>
<dbReference type="PROSITE" id="PS50005">
    <property type="entry name" value="TPR"/>
    <property type="match status" value="2"/>
</dbReference>
<dbReference type="SMART" id="SM00028">
    <property type="entry name" value="TPR"/>
    <property type="match status" value="3"/>
</dbReference>
<evidence type="ECO:0000313" key="1">
    <source>
        <dbReference type="EMBL" id="SVC89824.1"/>
    </source>
</evidence>
<organism evidence="1">
    <name type="scientific">marine metagenome</name>
    <dbReference type="NCBI Taxonomy" id="408172"/>
    <lineage>
        <taxon>unclassified sequences</taxon>
        <taxon>metagenomes</taxon>
        <taxon>ecological metagenomes</taxon>
    </lineage>
</organism>
<protein>
    <submittedName>
        <fullName evidence="1">Uncharacterized protein</fullName>
    </submittedName>
</protein>
<reference evidence="1" key="1">
    <citation type="submission" date="2018-05" db="EMBL/GenBank/DDBJ databases">
        <authorList>
            <person name="Lanie J.A."/>
            <person name="Ng W.-L."/>
            <person name="Kazmierczak K.M."/>
            <person name="Andrzejewski T.M."/>
            <person name="Davidsen T.M."/>
            <person name="Wayne K.J."/>
            <person name="Tettelin H."/>
            <person name="Glass J.I."/>
            <person name="Rusch D."/>
            <person name="Podicherti R."/>
            <person name="Tsui H.-C.T."/>
            <person name="Winkler M.E."/>
        </authorList>
    </citation>
    <scope>NUCLEOTIDE SEQUENCE</scope>
</reference>
<dbReference type="PANTHER" id="PTHR12558">
    <property type="entry name" value="CELL DIVISION CYCLE 16,23,27"/>
    <property type="match status" value="1"/>
</dbReference>
<sequence length="138" mass="16042">MNRQKLFLKFFAILLMGMILTQCGNKNSKEYVQEGIEYSKQGRFSSAKESFINAIEKDPKNIEGYYGLGGICNLEMKYDDAEKAFKSVIQLDPTHFNAWYSLGYTYELMGNKEDAEKSYKKYRRLKGKLDSIMNKEKP</sequence>
<dbReference type="Gene3D" id="1.25.40.10">
    <property type="entry name" value="Tetratricopeptide repeat domain"/>
    <property type="match status" value="1"/>
</dbReference>
<dbReference type="EMBL" id="UINC01117417">
    <property type="protein sequence ID" value="SVC89824.1"/>
    <property type="molecule type" value="Genomic_DNA"/>
</dbReference>